<keyword evidence="2" id="KW-1185">Reference proteome</keyword>
<gene>
    <name evidence="1" type="primary">Acey_s0119.g846</name>
    <name evidence="1" type="ORF">Y032_0119g846</name>
</gene>
<dbReference type="Proteomes" id="UP000024635">
    <property type="component" value="Unassembled WGS sequence"/>
</dbReference>
<name>A0A016TB88_9BILA</name>
<evidence type="ECO:0000313" key="1">
    <source>
        <dbReference type="EMBL" id="EYB99921.1"/>
    </source>
</evidence>
<protein>
    <submittedName>
        <fullName evidence="1">Uncharacterized protein</fullName>
    </submittedName>
</protein>
<proteinExistence type="predicted"/>
<evidence type="ECO:0000313" key="2">
    <source>
        <dbReference type="Proteomes" id="UP000024635"/>
    </source>
</evidence>
<dbReference type="EMBL" id="JARK01001455">
    <property type="protein sequence ID" value="EYB99921.1"/>
    <property type="molecule type" value="Genomic_DNA"/>
</dbReference>
<reference evidence="2" key="1">
    <citation type="journal article" date="2015" name="Nat. Genet.">
        <title>The genome and transcriptome of the zoonotic hookworm Ancylostoma ceylanicum identify infection-specific gene families.</title>
        <authorList>
            <person name="Schwarz E.M."/>
            <person name="Hu Y."/>
            <person name="Antoshechkin I."/>
            <person name="Miller M.M."/>
            <person name="Sternberg P.W."/>
            <person name="Aroian R.V."/>
        </authorList>
    </citation>
    <scope>NUCLEOTIDE SEQUENCE</scope>
    <source>
        <strain evidence="2">HY135</strain>
    </source>
</reference>
<accession>A0A016TB88</accession>
<sequence>MDLFSRPLKEWDPIYYGGNGACPIGRCPGNLTCHNATGLCVEQDWISTTTTTTPTTTTTTKGCYKRRTFSLALLFNFLDNC</sequence>
<comment type="caution">
    <text evidence="1">The sequence shown here is derived from an EMBL/GenBank/DDBJ whole genome shotgun (WGS) entry which is preliminary data.</text>
</comment>
<dbReference type="AlphaFoldDB" id="A0A016TB88"/>
<organism evidence="1 2">
    <name type="scientific">Ancylostoma ceylanicum</name>
    <dbReference type="NCBI Taxonomy" id="53326"/>
    <lineage>
        <taxon>Eukaryota</taxon>
        <taxon>Metazoa</taxon>
        <taxon>Ecdysozoa</taxon>
        <taxon>Nematoda</taxon>
        <taxon>Chromadorea</taxon>
        <taxon>Rhabditida</taxon>
        <taxon>Rhabditina</taxon>
        <taxon>Rhabditomorpha</taxon>
        <taxon>Strongyloidea</taxon>
        <taxon>Ancylostomatidae</taxon>
        <taxon>Ancylostomatinae</taxon>
        <taxon>Ancylostoma</taxon>
    </lineage>
</organism>